<keyword evidence="3" id="KW-1185">Reference proteome</keyword>
<dbReference type="PANTHER" id="PTHR28581:SF1">
    <property type="entry name" value="CONSORTIN"/>
    <property type="match status" value="1"/>
</dbReference>
<dbReference type="GO" id="GO:0042998">
    <property type="term" value="P:positive regulation of Golgi to plasma membrane protein transport"/>
    <property type="evidence" value="ECO:0007669"/>
    <property type="project" value="TreeGrafter"/>
</dbReference>
<feature type="compositionally biased region" description="Basic and acidic residues" evidence="1">
    <location>
        <begin position="20"/>
        <end position="29"/>
    </location>
</feature>
<gene>
    <name evidence="2" type="ORF">TREES_T100003321</name>
</gene>
<evidence type="ECO:0000313" key="3">
    <source>
        <dbReference type="Proteomes" id="UP000011518"/>
    </source>
</evidence>
<dbReference type="InParanoid" id="L9JG51"/>
<dbReference type="STRING" id="246437.L9JG51"/>
<dbReference type="GO" id="GO:0030133">
    <property type="term" value="C:transport vesicle"/>
    <property type="evidence" value="ECO:0007669"/>
    <property type="project" value="TreeGrafter"/>
</dbReference>
<feature type="region of interest" description="Disordered" evidence="1">
    <location>
        <begin position="1"/>
        <end position="70"/>
    </location>
</feature>
<feature type="region of interest" description="Disordered" evidence="1">
    <location>
        <begin position="196"/>
        <end position="224"/>
    </location>
</feature>
<reference evidence="3" key="1">
    <citation type="submission" date="2012-07" db="EMBL/GenBank/DDBJ databases">
        <title>Genome of the Chinese tree shrew, a rising model animal genetically related to primates.</title>
        <authorList>
            <person name="Zhang G."/>
            <person name="Fan Y."/>
            <person name="Yao Y."/>
            <person name="Huang Z."/>
        </authorList>
    </citation>
    <scope>NUCLEOTIDE SEQUENCE [LARGE SCALE GENOMIC DNA]</scope>
</reference>
<dbReference type="EMBL" id="KB320992">
    <property type="protein sequence ID" value="ELW49536.1"/>
    <property type="molecule type" value="Genomic_DNA"/>
</dbReference>
<protein>
    <submittedName>
        <fullName evidence="2">Consortin</fullName>
    </submittedName>
</protein>
<dbReference type="InterPro" id="IPR042318">
    <property type="entry name" value="Consortin"/>
</dbReference>
<reference evidence="3" key="2">
    <citation type="journal article" date="2013" name="Nat. Commun.">
        <title>Genome of the Chinese tree shrew.</title>
        <authorList>
            <person name="Fan Y."/>
            <person name="Huang Z.Y."/>
            <person name="Cao C.C."/>
            <person name="Chen C.S."/>
            <person name="Chen Y.X."/>
            <person name="Fan D.D."/>
            <person name="He J."/>
            <person name="Hou H.L."/>
            <person name="Hu L."/>
            <person name="Hu X.T."/>
            <person name="Jiang X.T."/>
            <person name="Lai R."/>
            <person name="Lang Y.S."/>
            <person name="Liang B."/>
            <person name="Liao S.G."/>
            <person name="Mu D."/>
            <person name="Ma Y.Y."/>
            <person name="Niu Y.Y."/>
            <person name="Sun X.Q."/>
            <person name="Xia J.Q."/>
            <person name="Xiao J."/>
            <person name="Xiong Z.Q."/>
            <person name="Xu L."/>
            <person name="Yang L."/>
            <person name="Zhang Y."/>
            <person name="Zhao W."/>
            <person name="Zhao X.D."/>
            <person name="Zheng Y.T."/>
            <person name="Zhou J.M."/>
            <person name="Zhu Y.B."/>
            <person name="Zhang G.J."/>
            <person name="Wang J."/>
            <person name="Yao Y.G."/>
        </authorList>
    </citation>
    <scope>NUCLEOTIDE SEQUENCE [LARGE SCALE GENOMIC DNA]</scope>
</reference>
<evidence type="ECO:0000313" key="2">
    <source>
        <dbReference type="EMBL" id="ELW49536.1"/>
    </source>
</evidence>
<name>L9JG51_TUPCH</name>
<feature type="compositionally biased region" description="Basic residues" evidence="1">
    <location>
        <begin position="109"/>
        <end position="121"/>
    </location>
</feature>
<dbReference type="GO" id="GO:0005802">
    <property type="term" value="C:trans-Golgi network"/>
    <property type="evidence" value="ECO:0007669"/>
    <property type="project" value="InterPro"/>
</dbReference>
<feature type="region of interest" description="Disordered" evidence="1">
    <location>
        <begin position="82"/>
        <end position="133"/>
    </location>
</feature>
<feature type="compositionally biased region" description="Polar residues" evidence="1">
    <location>
        <begin position="1"/>
        <end position="13"/>
    </location>
</feature>
<dbReference type="GO" id="GO:0071253">
    <property type="term" value="F:connexin binding"/>
    <property type="evidence" value="ECO:0007669"/>
    <property type="project" value="InterPro"/>
</dbReference>
<feature type="compositionally biased region" description="Acidic residues" evidence="1">
    <location>
        <begin position="37"/>
        <end position="47"/>
    </location>
</feature>
<sequence>MDDSDTPTNNLQIEPQDGCHPGDGEERRITRLPSVSDENENQLDGDELEHLTSSDSAMGKSEVFEQDSLNNNESCTLSCEVAASENSENTPYEGPTDGQASLGKDKKILGKRSSRSKKGTAKKITPEFSSGDTTSLVQEKILSAPTHAVGDEEIAEVNANDQPEAPKLGLQSLFSLLRGDVEQLDSRVLPLCLHQPREGDPGSVATGKHGIVLSGGQTLASDNP</sequence>
<dbReference type="AlphaFoldDB" id="L9JG51"/>
<dbReference type="Proteomes" id="UP000011518">
    <property type="component" value="Unassembled WGS sequence"/>
</dbReference>
<proteinExistence type="predicted"/>
<dbReference type="GO" id="GO:0005886">
    <property type="term" value="C:plasma membrane"/>
    <property type="evidence" value="ECO:0007669"/>
    <property type="project" value="TreeGrafter"/>
</dbReference>
<accession>L9JG51</accession>
<dbReference type="PANTHER" id="PTHR28581">
    <property type="entry name" value="CONSORTIN"/>
    <property type="match status" value="1"/>
</dbReference>
<evidence type="ECO:0000256" key="1">
    <source>
        <dbReference type="SAM" id="MobiDB-lite"/>
    </source>
</evidence>
<feature type="compositionally biased region" description="Polar residues" evidence="1">
    <location>
        <begin position="215"/>
        <end position="224"/>
    </location>
</feature>
<organism evidence="2 3">
    <name type="scientific">Tupaia chinensis</name>
    <name type="common">Chinese tree shrew</name>
    <name type="synonym">Tupaia belangeri chinensis</name>
    <dbReference type="NCBI Taxonomy" id="246437"/>
    <lineage>
        <taxon>Eukaryota</taxon>
        <taxon>Metazoa</taxon>
        <taxon>Chordata</taxon>
        <taxon>Craniata</taxon>
        <taxon>Vertebrata</taxon>
        <taxon>Euteleostomi</taxon>
        <taxon>Mammalia</taxon>
        <taxon>Eutheria</taxon>
        <taxon>Euarchontoglires</taxon>
        <taxon>Scandentia</taxon>
        <taxon>Tupaiidae</taxon>
        <taxon>Tupaia</taxon>
    </lineage>
</organism>